<gene>
    <name evidence="1" type="ORF">KC19_VG188800</name>
</gene>
<sequence length="71" mass="7968">MVGQNRSTAFCCYFVPGGAAPTISRSLNDLWLQVLDLYKRPLLHQVSRSSNLPTALCLCSYSFEVPQEVFQ</sequence>
<accession>A0A8T0HRK8</accession>
<dbReference type="AlphaFoldDB" id="A0A8T0HRK8"/>
<protein>
    <submittedName>
        <fullName evidence="1">Uncharacterized protein</fullName>
    </submittedName>
</protein>
<reference evidence="1" key="1">
    <citation type="submission" date="2020-06" db="EMBL/GenBank/DDBJ databases">
        <title>WGS assembly of Ceratodon purpureus strain R40.</title>
        <authorList>
            <person name="Carey S.B."/>
            <person name="Jenkins J."/>
            <person name="Shu S."/>
            <person name="Lovell J.T."/>
            <person name="Sreedasyam A."/>
            <person name="Maumus F."/>
            <person name="Tiley G.P."/>
            <person name="Fernandez-Pozo N."/>
            <person name="Barry K."/>
            <person name="Chen C."/>
            <person name="Wang M."/>
            <person name="Lipzen A."/>
            <person name="Daum C."/>
            <person name="Saski C.A."/>
            <person name="Payton A.C."/>
            <person name="Mcbreen J.C."/>
            <person name="Conrad R.E."/>
            <person name="Kollar L.M."/>
            <person name="Olsson S."/>
            <person name="Huttunen S."/>
            <person name="Landis J.B."/>
            <person name="Wickett N.J."/>
            <person name="Johnson M.G."/>
            <person name="Rensing S.A."/>
            <person name="Grimwood J."/>
            <person name="Schmutz J."/>
            <person name="Mcdaniel S.F."/>
        </authorList>
    </citation>
    <scope>NUCLEOTIDE SEQUENCE</scope>
    <source>
        <strain evidence="1">R40</strain>
    </source>
</reference>
<evidence type="ECO:0000313" key="2">
    <source>
        <dbReference type="Proteomes" id="UP000822688"/>
    </source>
</evidence>
<evidence type="ECO:0000313" key="1">
    <source>
        <dbReference type="EMBL" id="KAG0573564.1"/>
    </source>
</evidence>
<organism evidence="1 2">
    <name type="scientific">Ceratodon purpureus</name>
    <name type="common">Fire moss</name>
    <name type="synonym">Dicranum purpureum</name>
    <dbReference type="NCBI Taxonomy" id="3225"/>
    <lineage>
        <taxon>Eukaryota</taxon>
        <taxon>Viridiplantae</taxon>
        <taxon>Streptophyta</taxon>
        <taxon>Embryophyta</taxon>
        <taxon>Bryophyta</taxon>
        <taxon>Bryophytina</taxon>
        <taxon>Bryopsida</taxon>
        <taxon>Dicranidae</taxon>
        <taxon>Pseudoditrichales</taxon>
        <taxon>Ditrichaceae</taxon>
        <taxon>Ceratodon</taxon>
    </lineage>
</organism>
<keyword evidence="2" id="KW-1185">Reference proteome</keyword>
<proteinExistence type="predicted"/>
<dbReference type="EMBL" id="CM026426">
    <property type="protein sequence ID" value="KAG0573564.1"/>
    <property type="molecule type" value="Genomic_DNA"/>
</dbReference>
<name>A0A8T0HRK8_CERPU</name>
<comment type="caution">
    <text evidence="1">The sequence shown here is derived from an EMBL/GenBank/DDBJ whole genome shotgun (WGS) entry which is preliminary data.</text>
</comment>
<dbReference type="Proteomes" id="UP000822688">
    <property type="component" value="Chromosome V"/>
</dbReference>